<evidence type="ECO:0000313" key="1">
    <source>
        <dbReference type="RefSeq" id="XP_016477035.1"/>
    </source>
</evidence>
<dbReference type="PaxDb" id="4097-A0A1S4AK05"/>
<dbReference type="KEGG" id="nta:107798537"/>
<gene>
    <name evidence="1" type="primary">LOC107798537</name>
</gene>
<organism evidence="1">
    <name type="scientific">Nicotiana tabacum</name>
    <name type="common">Common tobacco</name>
    <dbReference type="NCBI Taxonomy" id="4097"/>
    <lineage>
        <taxon>Eukaryota</taxon>
        <taxon>Viridiplantae</taxon>
        <taxon>Streptophyta</taxon>
        <taxon>Embryophyta</taxon>
        <taxon>Tracheophyta</taxon>
        <taxon>Spermatophyta</taxon>
        <taxon>Magnoliopsida</taxon>
        <taxon>eudicotyledons</taxon>
        <taxon>Gunneridae</taxon>
        <taxon>Pentapetalae</taxon>
        <taxon>asterids</taxon>
        <taxon>lamiids</taxon>
        <taxon>Solanales</taxon>
        <taxon>Solanaceae</taxon>
        <taxon>Nicotianoideae</taxon>
        <taxon>Nicotianeae</taxon>
        <taxon>Nicotiana</taxon>
    </lineage>
</organism>
<dbReference type="PANTHER" id="PTHR33223">
    <property type="entry name" value="CCHC-TYPE DOMAIN-CONTAINING PROTEIN"/>
    <property type="match status" value="1"/>
</dbReference>
<name>A0A1S4AK05_TOBAC</name>
<dbReference type="AlphaFoldDB" id="A0A1S4AK05"/>
<dbReference type="RefSeq" id="XP_016477035.1">
    <property type="nucleotide sequence ID" value="XM_016621549.1"/>
</dbReference>
<sequence>MPEVPKYDRISDLYEHITTYTTTVKRNDLAPQKIESVLLKKFGETLTRGALMWYSLLPEHSINSFEMLVDSFINAHAGARKKKRMFLPAVPDEWAAEAVTKGLYPRSSYASRKLKESLLEFQAMPWADVHNRYESKIRIEDDQMDSEGEVFAIRRTEGRGRSFRTADKFTVDRRTDCGRNYISLQDKEIWGSRDSSYPKLSEYNFNVSVVELVSAMRNIKEARFPRPMKFDPSQRDPNLWCEYHGTNGHRTEDCRHLREEVETLLKNGHFREFLSDPAKNNYGRNMGDT</sequence>
<evidence type="ECO:0008006" key="2">
    <source>
        <dbReference type="Google" id="ProtNLM"/>
    </source>
</evidence>
<reference evidence="1" key="1">
    <citation type="submission" date="2025-08" db="UniProtKB">
        <authorList>
            <consortium name="RefSeq"/>
        </authorList>
    </citation>
    <scope>IDENTIFICATION</scope>
</reference>
<accession>A0A1S4AK05</accession>
<dbReference type="OrthoDB" id="1468745at2759"/>
<proteinExistence type="predicted"/>
<protein>
    <recommendedName>
        <fullName evidence="2">Retrotransposon gag domain-containing protein</fullName>
    </recommendedName>
</protein>
<dbReference type="PANTHER" id="PTHR33223:SF11">
    <property type="entry name" value="ELEMENT PROTEIN, PUTATIVE-RELATED"/>
    <property type="match status" value="1"/>
</dbReference>